<dbReference type="FunFam" id="1.10.220.30:FF:000001">
    <property type="entry name" value="Flagellar motor switch protein FliG"/>
    <property type="match status" value="1"/>
</dbReference>
<dbReference type="PATRIC" id="fig|270498.16.peg.1161"/>
<keyword evidence="9" id="KW-0975">Bacterial flagellum</keyword>
<dbReference type="PANTHER" id="PTHR30534">
    <property type="entry name" value="FLAGELLAR MOTOR SWITCH PROTEIN FLIG"/>
    <property type="match status" value="1"/>
</dbReference>
<keyword evidence="14" id="KW-1185">Reference proteome</keyword>
<keyword evidence="8" id="KW-0472">Membrane</keyword>
<evidence type="ECO:0000256" key="7">
    <source>
        <dbReference type="ARBA" id="ARBA00022779"/>
    </source>
</evidence>
<dbReference type="STRING" id="270498.CHK_0962"/>
<keyword evidence="13" id="KW-0282">Flagellum</keyword>
<dbReference type="Proteomes" id="UP000034076">
    <property type="component" value="Unassembled WGS sequence"/>
</dbReference>
<sequence>MTENLMPKEKAAILMVALGKDFSSKIYKHLTDDEIEQLTLSITGLRAFDKETRDEVISEFYDLCVTQKYISEGGIDYARDVLVKAVGGDRADELIGKLSAALQVRPFDFVRRADPTQVSNFIQNEHPQTIALILSYLEPEKSANILALLPEENQAKVVERIANMSVVSMEYIREAEKILEYKISSIGQEENTSVGGVDTIVEMLNAIDRSTEKSILDKIEMDNPELADEIHRKMFVFEDIVKLTDVDLQKTLKEIDNDVLTMALKGASEEIAEKIFANISKRLHDMIVENMEYMGPVRVRDVEQAQQTIVNAIRKLEDAGEIEIARGGAEEELIV</sequence>
<dbReference type="InterPro" id="IPR000090">
    <property type="entry name" value="Flg_Motor_Flig"/>
</dbReference>
<name>A0A0M2NMM1_9FIRM</name>
<dbReference type="GO" id="GO:0071973">
    <property type="term" value="P:bacterial-type flagellum-dependent cell motility"/>
    <property type="evidence" value="ECO:0007669"/>
    <property type="project" value="InterPro"/>
</dbReference>
<evidence type="ECO:0000313" key="14">
    <source>
        <dbReference type="Proteomes" id="UP000034076"/>
    </source>
</evidence>
<evidence type="ECO:0000256" key="1">
    <source>
        <dbReference type="ARBA" id="ARBA00004117"/>
    </source>
</evidence>
<evidence type="ECO:0000313" key="13">
    <source>
        <dbReference type="EMBL" id="KKI51470.1"/>
    </source>
</evidence>
<keyword evidence="13" id="KW-0969">Cilium</keyword>
<dbReference type="GO" id="GO:0006935">
    <property type="term" value="P:chemotaxis"/>
    <property type="evidence" value="ECO:0007669"/>
    <property type="project" value="UniProtKB-KW"/>
</dbReference>
<dbReference type="InterPro" id="IPR032779">
    <property type="entry name" value="FliG_M"/>
</dbReference>
<gene>
    <name evidence="13" type="ORF">CHK_0962</name>
</gene>
<dbReference type="Pfam" id="PF14841">
    <property type="entry name" value="FliG_M"/>
    <property type="match status" value="1"/>
</dbReference>
<evidence type="ECO:0000256" key="3">
    <source>
        <dbReference type="ARBA" id="ARBA00010299"/>
    </source>
</evidence>
<dbReference type="Gene3D" id="1.10.220.30">
    <property type="match status" value="3"/>
</dbReference>
<keyword evidence="13" id="KW-0966">Cell projection</keyword>
<dbReference type="PRINTS" id="PR00954">
    <property type="entry name" value="FLGMOTORFLIG"/>
</dbReference>
<organism evidence="13 14">
    <name type="scientific">Christensenella hongkongensis</name>
    <dbReference type="NCBI Taxonomy" id="270498"/>
    <lineage>
        <taxon>Bacteria</taxon>
        <taxon>Bacillati</taxon>
        <taxon>Bacillota</taxon>
        <taxon>Clostridia</taxon>
        <taxon>Christensenellales</taxon>
        <taxon>Christensenellaceae</taxon>
        <taxon>Christensenella</taxon>
    </lineage>
</organism>
<feature type="domain" description="Flagellar motor switch protein FliG middle" evidence="11">
    <location>
        <begin position="115"/>
        <end position="189"/>
    </location>
</feature>
<dbReference type="InterPro" id="IPR011002">
    <property type="entry name" value="FliG_a-hlx"/>
</dbReference>
<feature type="domain" description="Flagellar motor switch protein FliG C-terminal" evidence="10">
    <location>
        <begin position="218"/>
        <end position="324"/>
    </location>
</feature>
<dbReference type="NCBIfam" id="TIGR00207">
    <property type="entry name" value="fliG"/>
    <property type="match status" value="1"/>
</dbReference>
<protein>
    <recommendedName>
        <fullName evidence="4">Flagellar motor switch protein FliG</fullName>
    </recommendedName>
</protein>
<evidence type="ECO:0000256" key="8">
    <source>
        <dbReference type="ARBA" id="ARBA00023136"/>
    </source>
</evidence>
<reference evidence="13 14" key="1">
    <citation type="submission" date="2015-04" db="EMBL/GenBank/DDBJ databases">
        <title>Draft genome sequence of bacteremic isolate Catabacter hongkongensis type strain HKU16T.</title>
        <authorList>
            <person name="Lau S.K."/>
            <person name="Teng J.L."/>
            <person name="Huang Y."/>
            <person name="Curreem S.O."/>
            <person name="Tsui S.K."/>
            <person name="Woo P.C."/>
        </authorList>
    </citation>
    <scope>NUCLEOTIDE SEQUENCE [LARGE SCALE GENOMIC DNA]</scope>
    <source>
        <strain evidence="13 14">HKU16</strain>
    </source>
</reference>
<dbReference type="Pfam" id="PF01706">
    <property type="entry name" value="FliG_C"/>
    <property type="match status" value="1"/>
</dbReference>
<evidence type="ECO:0000259" key="11">
    <source>
        <dbReference type="Pfam" id="PF14841"/>
    </source>
</evidence>
<accession>A0A0M2NMM1</accession>
<comment type="caution">
    <text evidence="13">The sequence shown here is derived from an EMBL/GenBank/DDBJ whole genome shotgun (WGS) entry which is preliminary data.</text>
</comment>
<evidence type="ECO:0000256" key="5">
    <source>
        <dbReference type="ARBA" id="ARBA00022475"/>
    </source>
</evidence>
<dbReference type="AlphaFoldDB" id="A0A0M2NMM1"/>
<dbReference type="Pfam" id="PF14842">
    <property type="entry name" value="FliG_N"/>
    <property type="match status" value="1"/>
</dbReference>
<keyword evidence="7" id="KW-0283">Flagellar rotation</keyword>
<comment type="subcellular location">
    <subcellularLocation>
        <location evidence="1">Bacterial flagellum basal body</location>
    </subcellularLocation>
    <subcellularLocation>
        <location evidence="2">Cell membrane</location>
        <topology evidence="2">Peripheral membrane protein</topology>
        <orientation evidence="2">Cytoplasmic side</orientation>
    </subcellularLocation>
</comment>
<dbReference type="InterPro" id="IPR023087">
    <property type="entry name" value="Flg_Motor_Flig_C"/>
</dbReference>
<dbReference type="PIRSF" id="PIRSF003161">
    <property type="entry name" value="FliG"/>
    <property type="match status" value="1"/>
</dbReference>
<proteinExistence type="inferred from homology"/>
<dbReference type="EMBL" id="LAYJ01000076">
    <property type="protein sequence ID" value="KKI51470.1"/>
    <property type="molecule type" value="Genomic_DNA"/>
</dbReference>
<dbReference type="GO" id="GO:0003774">
    <property type="term" value="F:cytoskeletal motor activity"/>
    <property type="evidence" value="ECO:0007669"/>
    <property type="project" value="InterPro"/>
</dbReference>
<keyword evidence="5" id="KW-1003">Cell membrane</keyword>
<dbReference type="InterPro" id="IPR028263">
    <property type="entry name" value="FliG_N"/>
</dbReference>
<feature type="domain" description="Flagellar motor switch protein FliG N-terminal" evidence="12">
    <location>
        <begin position="5"/>
        <end position="107"/>
    </location>
</feature>
<evidence type="ECO:0000256" key="2">
    <source>
        <dbReference type="ARBA" id="ARBA00004413"/>
    </source>
</evidence>
<evidence type="ECO:0000256" key="9">
    <source>
        <dbReference type="ARBA" id="ARBA00023143"/>
    </source>
</evidence>
<evidence type="ECO:0000259" key="12">
    <source>
        <dbReference type="Pfam" id="PF14842"/>
    </source>
</evidence>
<dbReference type="PANTHER" id="PTHR30534:SF0">
    <property type="entry name" value="FLAGELLAR MOTOR SWITCH PROTEIN FLIG"/>
    <property type="match status" value="1"/>
</dbReference>
<dbReference type="SUPFAM" id="SSF48029">
    <property type="entry name" value="FliG"/>
    <property type="match status" value="2"/>
</dbReference>
<evidence type="ECO:0000256" key="4">
    <source>
        <dbReference type="ARBA" id="ARBA00021870"/>
    </source>
</evidence>
<evidence type="ECO:0000259" key="10">
    <source>
        <dbReference type="Pfam" id="PF01706"/>
    </source>
</evidence>
<dbReference type="GO" id="GO:0009425">
    <property type="term" value="C:bacterial-type flagellum basal body"/>
    <property type="evidence" value="ECO:0007669"/>
    <property type="project" value="UniProtKB-SubCell"/>
</dbReference>
<keyword evidence="6" id="KW-0145">Chemotaxis</keyword>
<comment type="similarity">
    <text evidence="3">Belongs to the FliG family.</text>
</comment>
<dbReference type="GO" id="GO:0005886">
    <property type="term" value="C:plasma membrane"/>
    <property type="evidence" value="ECO:0007669"/>
    <property type="project" value="UniProtKB-SubCell"/>
</dbReference>
<evidence type="ECO:0000256" key="6">
    <source>
        <dbReference type="ARBA" id="ARBA00022500"/>
    </source>
</evidence>